<feature type="transmembrane region" description="Helical" evidence="1">
    <location>
        <begin position="76"/>
        <end position="94"/>
    </location>
</feature>
<evidence type="ECO:0000313" key="3">
    <source>
        <dbReference type="Proteomes" id="UP000065511"/>
    </source>
</evidence>
<dbReference type="RefSeq" id="WP_071877595.1">
    <property type="nucleotide sequence ID" value="NZ_JXLC01000010.1"/>
</dbReference>
<sequence length="105" mass="12010">MKQFSCHIIMIILLVGCIGFYQDFAYAATTEIEVNGQIGGNKTNVQPPKEQELETKLAQPKQTHIELRKFPNTGSLIETITPIGFIVLLIYLLFNRWKAHRNNYS</sequence>
<keyword evidence="1" id="KW-0812">Transmembrane</keyword>
<dbReference type="PROSITE" id="PS51257">
    <property type="entry name" value="PROKAR_LIPOPROTEIN"/>
    <property type="match status" value="1"/>
</dbReference>
<organism evidence="2 3">
    <name type="scientific">Enterococcus silesiacus</name>
    <dbReference type="NCBI Taxonomy" id="332949"/>
    <lineage>
        <taxon>Bacteria</taxon>
        <taxon>Bacillati</taxon>
        <taxon>Bacillota</taxon>
        <taxon>Bacilli</taxon>
        <taxon>Lactobacillales</taxon>
        <taxon>Enterococcaceae</taxon>
        <taxon>Enterococcus</taxon>
    </lineage>
</organism>
<protein>
    <recommendedName>
        <fullName evidence="4">Gram-positive cocci surface proteins LPxTG domain-containing protein</fullName>
    </recommendedName>
</protein>
<gene>
    <name evidence="2" type="ORF">ATZ33_16185</name>
</gene>
<keyword evidence="1" id="KW-1133">Transmembrane helix</keyword>
<reference evidence="2 3" key="1">
    <citation type="submission" date="2015-12" db="EMBL/GenBank/DDBJ databases">
        <authorList>
            <person name="Lauer A."/>
            <person name="Humrighouse B."/>
            <person name="Loparev V."/>
            <person name="Shewmaker P.L."/>
            <person name="Whitney A.M."/>
            <person name="McLaughlin R.W."/>
        </authorList>
    </citation>
    <scope>NUCLEOTIDE SEQUENCE [LARGE SCALE GENOMIC DNA]</scope>
    <source>
        <strain evidence="2 3">LMG 23085</strain>
    </source>
</reference>
<accession>A0ABM5WD14</accession>
<evidence type="ECO:0000313" key="2">
    <source>
        <dbReference type="EMBL" id="ALS02859.1"/>
    </source>
</evidence>
<evidence type="ECO:0000256" key="1">
    <source>
        <dbReference type="SAM" id="Phobius"/>
    </source>
</evidence>
<evidence type="ECO:0008006" key="4">
    <source>
        <dbReference type="Google" id="ProtNLM"/>
    </source>
</evidence>
<name>A0ABM5WD14_9ENTE</name>
<dbReference type="EMBL" id="CP013614">
    <property type="protein sequence ID" value="ALS02859.1"/>
    <property type="molecule type" value="Genomic_DNA"/>
</dbReference>
<dbReference type="Proteomes" id="UP000065511">
    <property type="component" value="Chromosome"/>
</dbReference>
<proteinExistence type="predicted"/>
<keyword evidence="3" id="KW-1185">Reference proteome</keyword>
<keyword evidence="1" id="KW-0472">Membrane</keyword>